<evidence type="ECO:0000313" key="2">
    <source>
        <dbReference type="Proteomes" id="UP000199561"/>
    </source>
</evidence>
<proteinExistence type="predicted"/>
<accession>A0A1I4S254</accession>
<organism evidence="1 2">
    <name type="scientific">Nitrosomonas nitrosa</name>
    <dbReference type="NCBI Taxonomy" id="52442"/>
    <lineage>
        <taxon>Bacteria</taxon>
        <taxon>Pseudomonadati</taxon>
        <taxon>Pseudomonadota</taxon>
        <taxon>Betaproteobacteria</taxon>
        <taxon>Nitrosomonadales</taxon>
        <taxon>Nitrosomonadaceae</taxon>
        <taxon>Nitrosomonas</taxon>
    </lineage>
</organism>
<sequence length="43" mass="4602">MSFSAYPAIVSLSAQISPACFEVFRPMFEFIKSKCPAGAEGGE</sequence>
<dbReference type="EMBL" id="FOUF01000022">
    <property type="protein sequence ID" value="SFM58324.1"/>
    <property type="molecule type" value="Genomic_DNA"/>
</dbReference>
<gene>
    <name evidence="1" type="ORF">SAMN05421880_12212</name>
</gene>
<name>A0A1I4S254_9PROT</name>
<protein>
    <submittedName>
        <fullName evidence="1">Uncharacterized protein</fullName>
    </submittedName>
</protein>
<reference evidence="1 2" key="1">
    <citation type="submission" date="2016-10" db="EMBL/GenBank/DDBJ databases">
        <authorList>
            <person name="de Groot N.N."/>
        </authorList>
    </citation>
    <scope>NUCLEOTIDE SEQUENCE [LARGE SCALE GENOMIC DNA]</scope>
    <source>
        <strain evidence="1 2">Nm146</strain>
    </source>
</reference>
<dbReference type="RefSeq" id="WP_276325667.1">
    <property type="nucleotide sequence ID" value="NZ_FOUF01000022.1"/>
</dbReference>
<evidence type="ECO:0000313" key="1">
    <source>
        <dbReference type="EMBL" id="SFM58324.1"/>
    </source>
</evidence>
<dbReference type="Proteomes" id="UP000199561">
    <property type="component" value="Unassembled WGS sequence"/>
</dbReference>
<dbReference type="AlphaFoldDB" id="A0A1I4S254"/>
<keyword evidence="2" id="KW-1185">Reference proteome</keyword>